<dbReference type="Gene3D" id="3.10.25.20">
    <property type="match status" value="1"/>
</dbReference>
<organism evidence="2 3">
    <name type="scientific">Alteromonas mediterranea (strain DSM 17117 / CIP 110805 / LMG 28347 / Deep ecotype)</name>
    <dbReference type="NCBI Taxonomy" id="1774373"/>
    <lineage>
        <taxon>Bacteria</taxon>
        <taxon>Pseudomonadati</taxon>
        <taxon>Pseudomonadota</taxon>
        <taxon>Gammaproteobacteria</taxon>
        <taxon>Alteromonadales</taxon>
        <taxon>Alteromonadaceae</taxon>
        <taxon>Alteromonas/Salinimonas group</taxon>
        <taxon>Alteromonas</taxon>
    </lineage>
</organism>
<dbReference type="RefSeq" id="WP_012517646.1">
    <property type="nucleotide sequence ID" value="NC_011138.3"/>
</dbReference>
<keyword evidence="3" id="KW-1185">Reference proteome</keyword>
<evidence type="ECO:0000313" key="3">
    <source>
        <dbReference type="Proteomes" id="UP000001870"/>
    </source>
</evidence>
<name>F2G379_ALTMD</name>
<feature type="domain" description="Methionyl-tRNA formyltransferase-like C-terminal" evidence="1">
    <location>
        <begin position="162"/>
        <end position="217"/>
    </location>
</feature>
<dbReference type="Proteomes" id="UP000001870">
    <property type="component" value="Chromosome"/>
</dbReference>
<dbReference type="SUPFAM" id="SSF53328">
    <property type="entry name" value="Formyltransferase"/>
    <property type="match status" value="1"/>
</dbReference>
<dbReference type="SUPFAM" id="SSF50486">
    <property type="entry name" value="FMT C-terminal domain-like"/>
    <property type="match status" value="1"/>
</dbReference>
<accession>F2G379</accession>
<reference evidence="2 3" key="1">
    <citation type="journal article" date="2008" name="ISME J.">
        <title>Comparative genomics of two ecotypes of the marine planktonic copiotroph Alteromonas macleodii suggests alternative lifestyles associated with different kinds of particulate organic matter.</title>
        <authorList>
            <person name="Ivars-Martinez E."/>
            <person name="Martin-Cuadrado A.B."/>
            <person name="D'Auria G."/>
            <person name="Mira A."/>
            <person name="Ferriera S."/>
            <person name="Johnson J."/>
            <person name="Friedman R."/>
            <person name="Rodriguez-Valera F."/>
        </authorList>
    </citation>
    <scope>NUCLEOTIDE SEQUENCE [LARGE SCALE GENOMIC DNA]</scope>
    <source>
        <strain evidence="3">DSM 17117 / CIP 110805 / LMG 28347 / Deep ecotype</strain>
    </source>
</reference>
<reference evidence="2 3" key="2">
    <citation type="journal article" date="2015" name="Antonie Van Leeuwenhoek">
        <title>Ecophysiological diversity of a novel member of the genus Alteromonas, and description of Alteromonas mediterranea sp. nov.</title>
        <authorList>
            <person name="Ivanova E.P."/>
            <person name="Lopez-Perez M."/>
            <person name="Zabalos M."/>
            <person name="Nguyen S.H."/>
            <person name="Webb H.K."/>
            <person name="Ryan J."/>
            <person name="Lagutin K."/>
            <person name="Vyssotski M."/>
            <person name="Crawford R.J."/>
            <person name="Rodriguez-Valera F."/>
        </authorList>
    </citation>
    <scope>NUCLEOTIDE SEQUENCE [LARGE SCALE GENOMIC DNA]</scope>
    <source>
        <strain evidence="3">DSM 17117 / CIP 110805 / LMG 28347 / Deep ecotype</strain>
    </source>
</reference>
<dbReference type="InterPro" id="IPR036477">
    <property type="entry name" value="Formyl_transf_N_sf"/>
</dbReference>
<sequence>MRIVICNSKTWFELRPEISAIHDVLNIETKSDLSLDVLTNFQPELIFFPHWNWLVEKQIFTKFTCIVFHVAPLPYGRGGSPIQNLIKRGFTSSPVCALKMAGGIDDGPIYDKEEISLKGTLSEILANLNSVVNKLIFQLINHLPTPIEQSGEAETFKRLGYEDNKISCEANIGEFYNAIRMLDDSSYPSAYLSFKKVNIEFSNVKKENGELICEARILAKER</sequence>
<dbReference type="AlphaFoldDB" id="F2G379"/>
<dbReference type="CDD" id="cd08821">
    <property type="entry name" value="FMT_core_like_1"/>
    <property type="match status" value="1"/>
</dbReference>
<protein>
    <recommendedName>
        <fullName evidence="1">Methionyl-tRNA formyltransferase-like C-terminal domain-containing protein</fullName>
    </recommendedName>
</protein>
<dbReference type="HOGENOM" id="CLU_105782_0_0_6"/>
<dbReference type="KEGG" id="amc:MADE_1005805"/>
<evidence type="ECO:0000313" key="2">
    <source>
        <dbReference type="EMBL" id="AEA97303.1"/>
    </source>
</evidence>
<dbReference type="GO" id="GO:0003824">
    <property type="term" value="F:catalytic activity"/>
    <property type="evidence" value="ECO:0007669"/>
    <property type="project" value="InterPro"/>
</dbReference>
<dbReference type="Gene3D" id="3.40.50.170">
    <property type="entry name" value="Formyl transferase, N-terminal domain"/>
    <property type="match status" value="1"/>
</dbReference>
<gene>
    <name evidence="2" type="ordered locus">MADE_1005805</name>
</gene>
<proteinExistence type="predicted"/>
<evidence type="ECO:0000259" key="1">
    <source>
        <dbReference type="Pfam" id="PF21553"/>
    </source>
</evidence>
<dbReference type="Pfam" id="PF21553">
    <property type="entry name" value="Formyl_trans_C_2"/>
    <property type="match status" value="1"/>
</dbReference>
<dbReference type="InterPro" id="IPR049355">
    <property type="entry name" value="Formyl_trans-like_C"/>
</dbReference>
<dbReference type="EMBL" id="CP001103">
    <property type="protein sequence ID" value="AEA97303.1"/>
    <property type="molecule type" value="Genomic_DNA"/>
</dbReference>
<dbReference type="InterPro" id="IPR011034">
    <property type="entry name" value="Formyl_transferase-like_C_sf"/>
</dbReference>